<feature type="domain" description="Peptidoglycan beta-N-acetylmuramidase NamZ N-terminal" evidence="2">
    <location>
        <begin position="63"/>
        <end position="262"/>
    </location>
</feature>
<evidence type="ECO:0000313" key="4">
    <source>
        <dbReference type="EMBL" id="MBB5286204.1"/>
    </source>
</evidence>
<comment type="caution">
    <text evidence="4">The sequence shown here is derived from an EMBL/GenBank/DDBJ whole genome shotgun (WGS) entry which is preliminary data.</text>
</comment>
<dbReference type="Gene3D" id="3.40.50.12170">
    <property type="entry name" value="Uncharacterised protein PF07075, DUF1343"/>
    <property type="match status" value="1"/>
</dbReference>
<accession>A0A840TSC4</accession>
<dbReference type="EMBL" id="JACHGF010000008">
    <property type="protein sequence ID" value="MBB5286204.1"/>
    <property type="molecule type" value="Genomic_DNA"/>
</dbReference>
<dbReference type="InterPro" id="IPR048502">
    <property type="entry name" value="NamZ_N"/>
</dbReference>
<gene>
    <name evidence="4" type="ORF">HNQ92_004364</name>
</gene>
<keyword evidence="1" id="KW-0732">Signal</keyword>
<protein>
    <submittedName>
        <fullName evidence="4">Uncharacterized protein YbbC (DUF1343 family)</fullName>
    </submittedName>
</protein>
<dbReference type="PIRSF" id="PIRSF016719">
    <property type="entry name" value="UCP016719"/>
    <property type="match status" value="1"/>
</dbReference>
<dbReference type="PANTHER" id="PTHR42915">
    <property type="entry name" value="HYPOTHETICAL 460 KDA PROTEIN IN FEUA-SIGW INTERGENIC REGION [PRECURSOR]"/>
    <property type="match status" value="1"/>
</dbReference>
<dbReference type="InterPro" id="IPR008302">
    <property type="entry name" value="NamZ"/>
</dbReference>
<dbReference type="PANTHER" id="PTHR42915:SF1">
    <property type="entry name" value="PEPTIDOGLYCAN BETA-N-ACETYLMURAMIDASE NAMZ"/>
    <property type="match status" value="1"/>
</dbReference>
<dbReference type="InterPro" id="IPR048503">
    <property type="entry name" value="NamZ_C"/>
</dbReference>
<evidence type="ECO:0000259" key="3">
    <source>
        <dbReference type="Pfam" id="PF20732"/>
    </source>
</evidence>
<dbReference type="Pfam" id="PF07075">
    <property type="entry name" value="NamZ_N"/>
    <property type="match status" value="1"/>
</dbReference>
<feature type="domain" description="Peptidoglycan beta-N-acetylmuramidase NamZ C-terminal" evidence="3">
    <location>
        <begin position="266"/>
        <end position="405"/>
    </location>
</feature>
<reference evidence="4 5" key="1">
    <citation type="submission" date="2020-08" db="EMBL/GenBank/DDBJ databases">
        <title>Genomic Encyclopedia of Type Strains, Phase IV (KMG-IV): sequencing the most valuable type-strain genomes for metagenomic binning, comparative biology and taxonomic classification.</title>
        <authorList>
            <person name="Goeker M."/>
        </authorList>
    </citation>
    <scope>NUCLEOTIDE SEQUENCE [LARGE SCALE GENOMIC DNA]</scope>
    <source>
        <strain evidence="4 5">DSM 105074</strain>
    </source>
</reference>
<name>A0A840TSC4_9BACT</name>
<feature type="chain" id="PRO_5032703826" evidence="1">
    <location>
        <begin position="19"/>
        <end position="407"/>
    </location>
</feature>
<evidence type="ECO:0000256" key="1">
    <source>
        <dbReference type="SAM" id="SignalP"/>
    </source>
</evidence>
<dbReference type="GO" id="GO:0033922">
    <property type="term" value="F:peptidoglycan beta-N-acetylmuramidase activity"/>
    <property type="evidence" value="ECO:0007669"/>
    <property type="project" value="InterPro"/>
</dbReference>
<feature type="signal peptide" evidence="1">
    <location>
        <begin position="1"/>
        <end position="18"/>
    </location>
</feature>
<dbReference type="AlphaFoldDB" id="A0A840TSC4"/>
<dbReference type="Proteomes" id="UP000557307">
    <property type="component" value="Unassembled WGS sequence"/>
</dbReference>
<evidence type="ECO:0000259" key="2">
    <source>
        <dbReference type="Pfam" id="PF07075"/>
    </source>
</evidence>
<keyword evidence="5" id="KW-1185">Reference proteome</keyword>
<sequence length="407" mass="44924">MLKSFVYLLLVLSWGCRAGTSVPGTEVPGTKTTETPQVPVQQPLKLGLERTGEYLPLLKGKRVGLVVNHTTIFPNGTHLADSLKSLGVNVKTIFAPEHGFRGMEADGATIKDGVDTRTGLPIVSLYGTNKKATPQQLAGLDVLIFDIQDVGVRYYTYPSTMHLLMEACAENGKTCLVLDRPNPNGHFIDGPVLDRKFASFVGMNPVPVVHGLTSGELALMINGEGWLAGKKRCDLTVIPCTGYTHQTPYVLPVKPSPNLPNQQSVLLYPSICLFEPTIVSVGRGTDTQFQVIGAPDPAFGTYTFTPVEKPGAHKPPNEGKRCYGEDLRRVDAYQLRFSLKYLLDFYQKAPDKSNFFTSESYFDKLAGTDLIRTMLVAGRTEEEIRRAYEPGLVQYKELRKKYLLYAD</sequence>
<proteinExistence type="predicted"/>
<organism evidence="4 5">
    <name type="scientific">Rhabdobacter roseus</name>
    <dbReference type="NCBI Taxonomy" id="1655419"/>
    <lineage>
        <taxon>Bacteria</taxon>
        <taxon>Pseudomonadati</taxon>
        <taxon>Bacteroidota</taxon>
        <taxon>Cytophagia</taxon>
        <taxon>Cytophagales</taxon>
        <taxon>Cytophagaceae</taxon>
        <taxon>Rhabdobacter</taxon>
    </lineage>
</organism>
<evidence type="ECO:0000313" key="5">
    <source>
        <dbReference type="Proteomes" id="UP000557307"/>
    </source>
</evidence>
<dbReference type="Gene3D" id="3.90.1150.140">
    <property type="match status" value="1"/>
</dbReference>
<dbReference type="Pfam" id="PF20732">
    <property type="entry name" value="NamZ_C"/>
    <property type="match status" value="1"/>
</dbReference>